<evidence type="ECO:0000313" key="2">
    <source>
        <dbReference type="EMBL" id="OXA50078.1"/>
    </source>
</evidence>
<dbReference type="STRING" id="158441.A0A226DYH8"/>
<dbReference type="EMBL" id="LNIX01000009">
    <property type="protein sequence ID" value="OXA50078.1"/>
    <property type="molecule type" value="Genomic_DNA"/>
</dbReference>
<keyword evidence="3" id="KW-1185">Reference proteome</keyword>
<dbReference type="Gene3D" id="3.40.630.30">
    <property type="match status" value="1"/>
</dbReference>
<dbReference type="InterPro" id="IPR052091">
    <property type="entry name" value="Beta-ala_Activ/Resist"/>
</dbReference>
<name>A0A226DYH8_FOLCA</name>
<dbReference type="SUPFAM" id="SSF56801">
    <property type="entry name" value="Acetyl-CoA synthetase-like"/>
    <property type="match status" value="1"/>
</dbReference>
<dbReference type="InterPro" id="IPR000873">
    <property type="entry name" value="AMP-dep_synth/lig_dom"/>
</dbReference>
<evidence type="ECO:0000313" key="3">
    <source>
        <dbReference type="Proteomes" id="UP000198287"/>
    </source>
</evidence>
<dbReference type="Pfam" id="PF00501">
    <property type="entry name" value="AMP-binding"/>
    <property type="match status" value="1"/>
</dbReference>
<organism evidence="2 3">
    <name type="scientific">Folsomia candida</name>
    <name type="common">Springtail</name>
    <dbReference type="NCBI Taxonomy" id="158441"/>
    <lineage>
        <taxon>Eukaryota</taxon>
        <taxon>Metazoa</taxon>
        <taxon>Ecdysozoa</taxon>
        <taxon>Arthropoda</taxon>
        <taxon>Hexapoda</taxon>
        <taxon>Collembola</taxon>
        <taxon>Entomobryomorpha</taxon>
        <taxon>Isotomoidea</taxon>
        <taxon>Isotomidae</taxon>
        <taxon>Proisotominae</taxon>
        <taxon>Folsomia</taxon>
    </lineage>
</organism>
<dbReference type="PANTHER" id="PTHR44394:SF1">
    <property type="entry name" value="BETA-ALANINE-ACTIVATING ENZYME"/>
    <property type="match status" value="1"/>
</dbReference>
<dbReference type="InterPro" id="IPR042099">
    <property type="entry name" value="ANL_N_sf"/>
</dbReference>
<accession>A0A226DYH8</accession>
<gene>
    <name evidence="2" type="ORF">Fcan01_14918</name>
</gene>
<dbReference type="OMA" id="HKASING"/>
<dbReference type="AlphaFoldDB" id="A0A226DYH8"/>
<dbReference type="Gene3D" id="3.40.50.12780">
    <property type="entry name" value="N-terminal domain of ligase-like"/>
    <property type="match status" value="1"/>
</dbReference>
<dbReference type="OrthoDB" id="416786at2759"/>
<protein>
    <submittedName>
        <fullName evidence="2">Mycosubtilin synthase subunit B</fullName>
    </submittedName>
</protein>
<evidence type="ECO:0000259" key="1">
    <source>
        <dbReference type="Pfam" id="PF00501"/>
    </source>
</evidence>
<comment type="caution">
    <text evidence="2">The sequence shown here is derived from an EMBL/GenBank/DDBJ whole genome shotgun (WGS) entry which is preliminary data.</text>
</comment>
<dbReference type="GO" id="GO:0043041">
    <property type="term" value="P:amino acid activation for nonribosomal peptide biosynthetic process"/>
    <property type="evidence" value="ECO:0007669"/>
    <property type="project" value="TreeGrafter"/>
</dbReference>
<dbReference type="Proteomes" id="UP000198287">
    <property type="component" value="Unassembled WGS sequence"/>
</dbReference>
<sequence length="978" mass="110722">MSHFPTPSPKPSIAFNEIINSSESRLRGKLLPTPFDNQISLFSIFASALCKKDFPIDTSALIQNGRMGLTFRQLDDMSRRIAKILASHVAQINRNLSPQSPNFQEAPSNGFGDVVVGLLTDGNYLDERILVYILSILKLGAAYVHVHREQLQSDEDWKLFVRRVQPLLVIQFDKDNQNLPVNQTPNFIPSRVIYPINTDTGKHKLPLPYFIIKSSQLWEDAVNGGTIGKPDITPLQLKTPLGQRTAMICSTFVPGNGVRWTRIGNRIIHNRIYWEKMEFFVQEGEKFYLTYPISDPRSLVELFMPLCTGKPVHILDPNLYHAQLFRNPAEDNQTLQNDKLLAEIAELAPHRLRISPQHLEDLLDFVQANEERRSDLGSIRVWLVSGGTFSLELGKKFFETLPPGHKCLLAILYGANLPEVLWAATWVSYANMREISRRCVDGKLCMGTPINNILVSIIDDKNWRECAVGGKGEVFISMHGMGTDATNFIQTGDLGRIVRDRGIFKVLVLDGKTNTRVKVQGSTIDLSDLGETIKNSVRNVEKCVVFVAPRTRDIQTVVVAYVPKISLTVHLKSCIEKSIRQIEPLVNSFLEVKEIPCLGNEQVDFRELRNLYTEYLTFYDESSSDWSIFLRDCSLSCDIQETLEQEEECAKVLCKSIATSTGRNMLYIAKKLNESFSRVTSLICDAVEGLKDTEAIKAVRTVHAIKTHGYLLSPEDFISSTTLKDLVKRMASAQTKNHVWKREVDGVKNLIRYQPLKIENWNDVINLLKLDFDSKATMFSTGSLERYWKRALDDVMKMGLSVVAFYEKTMVGCALNCSSIPRSEYVPVGMNKIFGLIQTAMDSSRAETLTRSEGNLLKSFYIAVNPEAFDNECWKVIVVRGLLEESMKLGQEINKFGSYLVCTANPLIQEVATCLLKYRPLLELPMNRYKTNNFEKPFWSKDDHEKIGVYFKPIITKKKVRPASAGSKQRVRPASAKM</sequence>
<dbReference type="PANTHER" id="PTHR44394">
    <property type="entry name" value="BETA-ALANINE-ACTIVATING ENZYME"/>
    <property type="match status" value="1"/>
</dbReference>
<proteinExistence type="predicted"/>
<reference evidence="2 3" key="1">
    <citation type="submission" date="2015-12" db="EMBL/GenBank/DDBJ databases">
        <title>The genome of Folsomia candida.</title>
        <authorList>
            <person name="Faddeeva A."/>
            <person name="Derks M.F."/>
            <person name="Anvar Y."/>
            <person name="Smit S."/>
            <person name="Van Straalen N."/>
            <person name="Roelofs D."/>
        </authorList>
    </citation>
    <scope>NUCLEOTIDE SEQUENCE [LARGE SCALE GENOMIC DNA]</scope>
    <source>
        <strain evidence="2 3">VU population</strain>
        <tissue evidence="2">Whole body</tissue>
    </source>
</reference>
<feature type="domain" description="AMP-dependent synthetase/ligase" evidence="1">
    <location>
        <begin position="332"/>
        <end position="481"/>
    </location>
</feature>